<dbReference type="OrthoDB" id="5584477at2759"/>
<evidence type="ECO:0000259" key="1">
    <source>
        <dbReference type="Pfam" id="PF17667"/>
    </source>
</evidence>
<proteinExistence type="predicted"/>
<feature type="domain" description="Fungal-type protein kinase" evidence="1">
    <location>
        <begin position="3"/>
        <end position="94"/>
    </location>
</feature>
<dbReference type="Proteomes" id="UP000268093">
    <property type="component" value="Unassembled WGS sequence"/>
</dbReference>
<protein>
    <recommendedName>
        <fullName evidence="1">Fungal-type protein kinase domain-containing protein</fullName>
    </recommendedName>
</protein>
<organism evidence="2 3">
    <name type="scientific">Jimgerdemannia flammicorona</name>
    <dbReference type="NCBI Taxonomy" id="994334"/>
    <lineage>
        <taxon>Eukaryota</taxon>
        <taxon>Fungi</taxon>
        <taxon>Fungi incertae sedis</taxon>
        <taxon>Mucoromycota</taxon>
        <taxon>Mucoromycotina</taxon>
        <taxon>Endogonomycetes</taxon>
        <taxon>Endogonales</taxon>
        <taxon>Endogonaceae</taxon>
        <taxon>Jimgerdemannia</taxon>
    </lineage>
</organism>
<comment type="caution">
    <text evidence="2">The sequence shown here is derived from an EMBL/GenBank/DDBJ whole genome shotgun (WGS) entry which is preliminary data.</text>
</comment>
<evidence type="ECO:0000313" key="3">
    <source>
        <dbReference type="Proteomes" id="UP000268093"/>
    </source>
</evidence>
<name>A0A433CZ06_9FUNG</name>
<feature type="non-terminal residue" evidence="2">
    <location>
        <position position="1"/>
    </location>
</feature>
<evidence type="ECO:0000313" key="2">
    <source>
        <dbReference type="EMBL" id="RUP43820.1"/>
    </source>
</evidence>
<sequence>RLDNTECFVLVDVVFSRPVISGRATTVWKAFKKGENPRKYYAIKDSWRDLTHGSEGVMLENVTSQLLSDYVYPLRVAEYYHHEDLKIKGKDDDIL</sequence>
<dbReference type="Pfam" id="PF17667">
    <property type="entry name" value="Pkinase_fungal"/>
    <property type="match status" value="1"/>
</dbReference>
<keyword evidence="3" id="KW-1185">Reference proteome</keyword>
<accession>A0A433CZ06</accession>
<dbReference type="PANTHER" id="PTHR38248">
    <property type="entry name" value="FUNK1 6"/>
    <property type="match status" value="1"/>
</dbReference>
<dbReference type="InterPro" id="IPR040976">
    <property type="entry name" value="Pkinase_fungal"/>
</dbReference>
<dbReference type="EMBL" id="RBNI01010247">
    <property type="protein sequence ID" value="RUP43820.1"/>
    <property type="molecule type" value="Genomic_DNA"/>
</dbReference>
<feature type="non-terminal residue" evidence="2">
    <location>
        <position position="95"/>
    </location>
</feature>
<dbReference type="AlphaFoldDB" id="A0A433CZ06"/>
<gene>
    <name evidence="2" type="ORF">BC936DRAFT_136689</name>
</gene>
<reference evidence="2 3" key="1">
    <citation type="journal article" date="2018" name="New Phytol.">
        <title>Phylogenomics of Endogonaceae and evolution of mycorrhizas within Mucoromycota.</title>
        <authorList>
            <person name="Chang Y."/>
            <person name="Desiro A."/>
            <person name="Na H."/>
            <person name="Sandor L."/>
            <person name="Lipzen A."/>
            <person name="Clum A."/>
            <person name="Barry K."/>
            <person name="Grigoriev I.V."/>
            <person name="Martin F.M."/>
            <person name="Stajich J.E."/>
            <person name="Smith M.E."/>
            <person name="Bonito G."/>
            <person name="Spatafora J.W."/>
        </authorList>
    </citation>
    <scope>NUCLEOTIDE SEQUENCE [LARGE SCALE GENOMIC DNA]</scope>
    <source>
        <strain evidence="2 3">GMNB39</strain>
    </source>
</reference>
<dbReference type="PANTHER" id="PTHR38248:SF2">
    <property type="entry name" value="FUNK1 11"/>
    <property type="match status" value="1"/>
</dbReference>